<evidence type="ECO:0000313" key="2">
    <source>
        <dbReference type="EMBL" id="CEI63353.1"/>
    </source>
</evidence>
<dbReference type="OrthoDB" id="10069349at2759"/>
<dbReference type="SUPFAM" id="SSF54495">
    <property type="entry name" value="UBC-like"/>
    <property type="match status" value="1"/>
</dbReference>
<feature type="domain" description="UBC core" evidence="1">
    <location>
        <begin position="1"/>
        <end position="41"/>
    </location>
</feature>
<proteinExistence type="predicted"/>
<protein>
    <recommendedName>
        <fullName evidence="1">UBC core domain-containing protein</fullName>
    </recommendedName>
</protein>
<dbReference type="InterPro" id="IPR000608">
    <property type="entry name" value="UBC"/>
</dbReference>
<dbReference type="Proteomes" id="UP000245910">
    <property type="component" value="Chromosome II"/>
</dbReference>
<keyword evidence="3" id="KW-1185">Reference proteome</keyword>
<dbReference type="EMBL" id="LN649230">
    <property type="protein sequence ID" value="CEI63353.1"/>
    <property type="molecule type" value="Genomic_DNA"/>
</dbReference>
<name>A0A2L2T6G9_9HYPO</name>
<organism evidence="2 3">
    <name type="scientific">Fusarium venenatum</name>
    <dbReference type="NCBI Taxonomy" id="56646"/>
    <lineage>
        <taxon>Eukaryota</taxon>
        <taxon>Fungi</taxon>
        <taxon>Dikarya</taxon>
        <taxon>Ascomycota</taxon>
        <taxon>Pezizomycotina</taxon>
        <taxon>Sordariomycetes</taxon>
        <taxon>Hypocreomycetidae</taxon>
        <taxon>Hypocreales</taxon>
        <taxon>Nectriaceae</taxon>
        <taxon>Fusarium</taxon>
    </lineage>
</organism>
<dbReference type="Gene3D" id="1.10.8.10">
    <property type="entry name" value="DNA helicase RuvA subunit, C-terminal domain"/>
    <property type="match status" value="1"/>
</dbReference>
<evidence type="ECO:0000313" key="3">
    <source>
        <dbReference type="Proteomes" id="UP000245910"/>
    </source>
</evidence>
<evidence type="ECO:0000259" key="1">
    <source>
        <dbReference type="PROSITE" id="PS50127"/>
    </source>
</evidence>
<dbReference type="PROSITE" id="PS50127">
    <property type="entry name" value="UBC_2"/>
    <property type="match status" value="1"/>
</dbReference>
<accession>A0A2L2T6G9</accession>
<dbReference type="Pfam" id="PF09288">
    <property type="entry name" value="UBA_3"/>
    <property type="match status" value="1"/>
</dbReference>
<sequence length="104" mass="11994">MKLLKEPDLMSPQNSEALKMFEEDRPRFDQKAREWAVKFAGASIIENDYGGYSRDLVQRFVDMGFRIVAVVEAFKYVGIDRNNGLDYTLEEAYEGDILAKLYDA</sequence>
<reference evidence="3" key="1">
    <citation type="submission" date="2014-10" db="EMBL/GenBank/DDBJ databases">
        <authorList>
            <person name="King R."/>
        </authorList>
    </citation>
    <scope>NUCLEOTIDE SEQUENCE [LARGE SCALE GENOMIC DNA]</scope>
    <source>
        <strain evidence="3">A3/5</strain>
    </source>
</reference>
<dbReference type="STRING" id="56646.A0A2L2T6G9"/>
<dbReference type="SUPFAM" id="SSF46934">
    <property type="entry name" value="UBA-like"/>
    <property type="match status" value="1"/>
</dbReference>
<dbReference type="InterPro" id="IPR016135">
    <property type="entry name" value="UBQ-conjugating_enzyme/RWD"/>
</dbReference>
<dbReference type="InterPro" id="IPR009060">
    <property type="entry name" value="UBA-like_sf"/>
</dbReference>
<dbReference type="Gene3D" id="3.10.110.10">
    <property type="entry name" value="Ubiquitin Conjugating Enzyme"/>
    <property type="match status" value="1"/>
</dbReference>
<dbReference type="AlphaFoldDB" id="A0A2L2T6G9"/>
<dbReference type="InterPro" id="IPR015368">
    <property type="entry name" value="UBA_C_fun"/>
</dbReference>